<dbReference type="Gene3D" id="1.10.1660.10">
    <property type="match status" value="1"/>
</dbReference>
<feature type="coiled-coil region" evidence="2">
    <location>
        <begin position="92"/>
        <end position="119"/>
    </location>
</feature>
<dbReference type="CDD" id="cd01109">
    <property type="entry name" value="HTH_YyaN"/>
    <property type="match status" value="1"/>
</dbReference>
<dbReference type="PANTHER" id="PTHR30204">
    <property type="entry name" value="REDOX-CYCLING DRUG-SENSING TRANSCRIPTIONAL ACTIVATOR SOXR"/>
    <property type="match status" value="1"/>
</dbReference>
<dbReference type="EMBL" id="JACHWS010000001">
    <property type="protein sequence ID" value="MBB3036418.1"/>
    <property type="molecule type" value="Genomic_DNA"/>
</dbReference>
<evidence type="ECO:0000313" key="4">
    <source>
        <dbReference type="EMBL" id="MBB3036418.1"/>
    </source>
</evidence>
<dbReference type="InterPro" id="IPR000551">
    <property type="entry name" value="MerR-type_HTH_dom"/>
</dbReference>
<evidence type="ECO:0000313" key="5">
    <source>
        <dbReference type="Proteomes" id="UP000567922"/>
    </source>
</evidence>
<dbReference type="AlphaFoldDB" id="A0A839RJK9"/>
<protein>
    <submittedName>
        <fullName evidence="4">DNA-binding transcriptional MerR regulator</fullName>
    </submittedName>
</protein>
<dbReference type="PANTHER" id="PTHR30204:SF98">
    <property type="entry name" value="HTH-TYPE TRANSCRIPTIONAL REGULATOR ADHR"/>
    <property type="match status" value="1"/>
</dbReference>
<dbReference type="Proteomes" id="UP000567922">
    <property type="component" value="Unassembled WGS sequence"/>
</dbReference>
<proteinExistence type="predicted"/>
<reference evidence="4 5" key="1">
    <citation type="submission" date="2020-08" db="EMBL/GenBank/DDBJ databases">
        <title>Sequencing the genomes of 1000 actinobacteria strains.</title>
        <authorList>
            <person name="Klenk H.-P."/>
        </authorList>
    </citation>
    <scope>NUCLEOTIDE SEQUENCE [LARGE SCALE GENOMIC DNA]</scope>
    <source>
        <strain evidence="4 5">DSM 45258</strain>
    </source>
</reference>
<dbReference type="InterPro" id="IPR009061">
    <property type="entry name" value="DNA-bd_dom_put_sf"/>
</dbReference>
<dbReference type="Pfam" id="PF13411">
    <property type="entry name" value="MerR_1"/>
    <property type="match status" value="1"/>
</dbReference>
<dbReference type="PRINTS" id="PR00040">
    <property type="entry name" value="HTHMERR"/>
</dbReference>
<dbReference type="GO" id="GO:0003677">
    <property type="term" value="F:DNA binding"/>
    <property type="evidence" value="ECO:0007669"/>
    <property type="project" value="UniProtKB-KW"/>
</dbReference>
<keyword evidence="1 4" id="KW-0238">DNA-binding</keyword>
<dbReference type="OrthoDB" id="5242095at2"/>
<dbReference type="SUPFAM" id="SSF46955">
    <property type="entry name" value="Putative DNA-binding domain"/>
    <property type="match status" value="1"/>
</dbReference>
<dbReference type="PROSITE" id="PS00552">
    <property type="entry name" value="HTH_MERR_1"/>
    <property type="match status" value="1"/>
</dbReference>
<sequence>MSELLGIADVSERTGLSKDTLRWYENEGLIPHVSRGTHGRRRYDEPTIRMIELLVRLRRTGMPVKQMKAFVEMVSAGAETHGRRMQLLTDHREEVLSRIRELLLDVDAIEEKIDHYSRLIAEGRDCGETPIRDANVRSEQRRTE</sequence>
<evidence type="ECO:0000259" key="3">
    <source>
        <dbReference type="PROSITE" id="PS50937"/>
    </source>
</evidence>
<dbReference type="SMART" id="SM00422">
    <property type="entry name" value="HTH_MERR"/>
    <property type="match status" value="1"/>
</dbReference>
<name>A0A839RJK9_9ACTN</name>
<feature type="domain" description="HTH merR-type" evidence="3">
    <location>
        <begin position="4"/>
        <end position="73"/>
    </location>
</feature>
<dbReference type="RefSeq" id="WP_064440302.1">
    <property type="nucleotide sequence ID" value="NZ_BDDI01000007.1"/>
</dbReference>
<organism evidence="4 5">
    <name type="scientific">Hoyosella altamirensis</name>
    <dbReference type="NCBI Taxonomy" id="616997"/>
    <lineage>
        <taxon>Bacteria</taxon>
        <taxon>Bacillati</taxon>
        <taxon>Actinomycetota</taxon>
        <taxon>Actinomycetes</taxon>
        <taxon>Mycobacteriales</taxon>
        <taxon>Hoyosellaceae</taxon>
        <taxon>Hoyosella</taxon>
    </lineage>
</organism>
<gene>
    <name evidence="4" type="ORF">FHU29_000852</name>
</gene>
<keyword evidence="2" id="KW-0175">Coiled coil</keyword>
<dbReference type="InterPro" id="IPR047057">
    <property type="entry name" value="MerR_fam"/>
</dbReference>
<comment type="caution">
    <text evidence="4">The sequence shown here is derived from an EMBL/GenBank/DDBJ whole genome shotgun (WGS) entry which is preliminary data.</text>
</comment>
<keyword evidence="5" id="KW-1185">Reference proteome</keyword>
<accession>A0A839RJK9</accession>
<dbReference type="GO" id="GO:0003700">
    <property type="term" value="F:DNA-binding transcription factor activity"/>
    <property type="evidence" value="ECO:0007669"/>
    <property type="project" value="InterPro"/>
</dbReference>
<evidence type="ECO:0000256" key="2">
    <source>
        <dbReference type="SAM" id="Coils"/>
    </source>
</evidence>
<dbReference type="PROSITE" id="PS50937">
    <property type="entry name" value="HTH_MERR_2"/>
    <property type="match status" value="1"/>
</dbReference>
<evidence type="ECO:0000256" key="1">
    <source>
        <dbReference type="ARBA" id="ARBA00023125"/>
    </source>
</evidence>